<evidence type="ECO:0000313" key="2">
    <source>
        <dbReference type="WBParaSite" id="Pan_g10771.t1"/>
    </source>
</evidence>
<protein>
    <submittedName>
        <fullName evidence="2">Ash family protein</fullName>
    </submittedName>
</protein>
<dbReference type="WBParaSite" id="Pan_g10771.t1">
    <property type="protein sequence ID" value="Pan_g10771.t1"/>
    <property type="gene ID" value="Pan_g10771"/>
</dbReference>
<reference evidence="1" key="1">
    <citation type="journal article" date="2013" name="Genetics">
        <title>The draft genome and transcriptome of Panagrellus redivivus are shaped by the harsh demands of a free-living lifestyle.</title>
        <authorList>
            <person name="Srinivasan J."/>
            <person name="Dillman A.R."/>
            <person name="Macchietto M.G."/>
            <person name="Heikkinen L."/>
            <person name="Lakso M."/>
            <person name="Fracchia K.M."/>
            <person name="Antoshechkin I."/>
            <person name="Mortazavi A."/>
            <person name="Wong G."/>
            <person name="Sternberg P.W."/>
        </authorList>
    </citation>
    <scope>NUCLEOTIDE SEQUENCE [LARGE SCALE GENOMIC DNA]</scope>
    <source>
        <strain evidence="1">MT8872</strain>
    </source>
</reference>
<keyword evidence="1" id="KW-1185">Reference proteome</keyword>
<dbReference type="AlphaFoldDB" id="A0A7E4UN56"/>
<reference evidence="2" key="2">
    <citation type="submission" date="2020-10" db="UniProtKB">
        <authorList>
            <consortium name="WormBaseParasite"/>
        </authorList>
    </citation>
    <scope>IDENTIFICATION</scope>
</reference>
<accession>A0A7E4UN56</accession>
<proteinExistence type="predicted"/>
<dbReference type="Proteomes" id="UP000492821">
    <property type="component" value="Unassembled WGS sequence"/>
</dbReference>
<name>A0A7E4UN56_PANRE</name>
<organism evidence="1 2">
    <name type="scientific">Panagrellus redivivus</name>
    <name type="common">Microworm</name>
    <dbReference type="NCBI Taxonomy" id="6233"/>
    <lineage>
        <taxon>Eukaryota</taxon>
        <taxon>Metazoa</taxon>
        <taxon>Ecdysozoa</taxon>
        <taxon>Nematoda</taxon>
        <taxon>Chromadorea</taxon>
        <taxon>Rhabditida</taxon>
        <taxon>Tylenchina</taxon>
        <taxon>Panagrolaimomorpha</taxon>
        <taxon>Panagrolaimoidea</taxon>
        <taxon>Panagrolaimidae</taxon>
        <taxon>Panagrellus</taxon>
    </lineage>
</organism>
<evidence type="ECO:0000313" key="1">
    <source>
        <dbReference type="Proteomes" id="UP000492821"/>
    </source>
</evidence>
<sequence length="68" mass="7883">MEVSDRKCITVPCMFQRGSIHAFVVTFSRSHFSVSARFVFGSARGRRHIFCIAERRERETGLFQCLAR</sequence>